<evidence type="ECO:0008006" key="5">
    <source>
        <dbReference type="Google" id="ProtNLM"/>
    </source>
</evidence>
<feature type="region of interest" description="Disordered" evidence="2">
    <location>
        <begin position="125"/>
        <end position="151"/>
    </location>
</feature>
<accession>A0ABN9QIF5</accession>
<gene>
    <name evidence="3" type="ORF">PCOR1329_LOCUS11349</name>
</gene>
<organism evidence="3 4">
    <name type="scientific">Prorocentrum cordatum</name>
    <dbReference type="NCBI Taxonomy" id="2364126"/>
    <lineage>
        <taxon>Eukaryota</taxon>
        <taxon>Sar</taxon>
        <taxon>Alveolata</taxon>
        <taxon>Dinophyceae</taxon>
        <taxon>Prorocentrales</taxon>
        <taxon>Prorocentraceae</taxon>
        <taxon>Prorocentrum</taxon>
    </lineage>
</organism>
<dbReference type="InterPro" id="IPR003409">
    <property type="entry name" value="MORN"/>
</dbReference>
<dbReference type="EMBL" id="CAUYUJ010003278">
    <property type="protein sequence ID" value="CAK0804594.1"/>
    <property type="molecule type" value="Genomic_DNA"/>
</dbReference>
<evidence type="ECO:0000313" key="3">
    <source>
        <dbReference type="EMBL" id="CAK0804594.1"/>
    </source>
</evidence>
<keyword evidence="1" id="KW-0677">Repeat</keyword>
<sequence>RARGFPRRRCRCIRNAALMSPRLAPRWTDAPRCGRGAALAATPTRTVCSDEGLASRASVVILGPTLSVSPQGVGVGRLRSGTAGRPPAFPRSSAGVRVKRQDDLAGVHAAHLQLKNAFDDVEEKLGPAAGSADPPGSPQLEERPETSVSEGATYAGQWKGSLRHGQGVLKGADGQRYHGSFRNGQVHGHGVFKAASGNTYEGQWELSKRHGRGKYVHMDRRHHLRGRVEAGHEVGLRGGAVFRQRQVRGAVRLRLQARRRDLHLGPRRDVPGAVQGGQDGRTGHLRVRGRKDEVRGTVERRPHEGVWQDDVAQRLDVQGAVRDLKHGDGVFSWPDGRSYSGTWKEGNVVGAGVIVDANGVHVPVNNSESGEIQLNS</sequence>
<evidence type="ECO:0000256" key="2">
    <source>
        <dbReference type="SAM" id="MobiDB-lite"/>
    </source>
</evidence>
<feature type="region of interest" description="Disordered" evidence="2">
    <location>
        <begin position="265"/>
        <end position="293"/>
    </location>
</feature>
<dbReference type="SMART" id="SM00698">
    <property type="entry name" value="MORN"/>
    <property type="match status" value="4"/>
</dbReference>
<dbReference type="Gene3D" id="2.20.110.10">
    <property type="entry name" value="Histone H3 K4-specific methyltransferase SET7/9 N-terminal domain"/>
    <property type="match status" value="2"/>
</dbReference>
<dbReference type="Pfam" id="PF02493">
    <property type="entry name" value="MORN"/>
    <property type="match status" value="5"/>
</dbReference>
<protein>
    <recommendedName>
        <fullName evidence="5">MORN repeat-containing protein 5</fullName>
    </recommendedName>
</protein>
<name>A0ABN9QIF5_9DINO</name>
<dbReference type="Proteomes" id="UP001189429">
    <property type="component" value="Unassembled WGS sequence"/>
</dbReference>
<dbReference type="PANTHER" id="PTHR43215">
    <property type="entry name" value="RADIAL SPOKE HEAD 1 HOMOLOG"/>
    <property type="match status" value="1"/>
</dbReference>
<reference evidence="3" key="1">
    <citation type="submission" date="2023-10" db="EMBL/GenBank/DDBJ databases">
        <authorList>
            <person name="Chen Y."/>
            <person name="Shah S."/>
            <person name="Dougan E. K."/>
            <person name="Thang M."/>
            <person name="Chan C."/>
        </authorList>
    </citation>
    <scope>NUCLEOTIDE SEQUENCE [LARGE SCALE GENOMIC DNA]</scope>
</reference>
<evidence type="ECO:0000313" key="4">
    <source>
        <dbReference type="Proteomes" id="UP001189429"/>
    </source>
</evidence>
<comment type="caution">
    <text evidence="3">The sequence shown here is derived from an EMBL/GenBank/DDBJ whole genome shotgun (WGS) entry which is preliminary data.</text>
</comment>
<feature type="region of interest" description="Disordered" evidence="2">
    <location>
        <begin position="77"/>
        <end position="96"/>
    </location>
</feature>
<keyword evidence="4" id="KW-1185">Reference proteome</keyword>
<dbReference type="PANTHER" id="PTHR43215:SF14">
    <property type="entry name" value="RADIAL SPOKE HEAD 1 HOMOLOG"/>
    <property type="match status" value="1"/>
</dbReference>
<feature type="non-terminal residue" evidence="3">
    <location>
        <position position="1"/>
    </location>
</feature>
<dbReference type="SUPFAM" id="SSF82185">
    <property type="entry name" value="Histone H3 K4-specific methyltransferase SET7/9 N-terminal domain"/>
    <property type="match status" value="2"/>
</dbReference>
<evidence type="ECO:0000256" key="1">
    <source>
        <dbReference type="ARBA" id="ARBA00022737"/>
    </source>
</evidence>
<proteinExistence type="predicted"/>